<feature type="compositionally biased region" description="Acidic residues" evidence="2">
    <location>
        <begin position="86"/>
        <end position="96"/>
    </location>
</feature>
<keyword evidence="3" id="KW-1133">Transmembrane helix</keyword>
<evidence type="ECO:0000256" key="3">
    <source>
        <dbReference type="SAM" id="Phobius"/>
    </source>
</evidence>
<evidence type="ECO:0000313" key="4">
    <source>
        <dbReference type="EMBL" id="STY43259.1"/>
    </source>
</evidence>
<evidence type="ECO:0000313" key="5">
    <source>
        <dbReference type="Proteomes" id="UP000254879"/>
    </source>
</evidence>
<dbReference type="InterPro" id="IPR029050">
    <property type="entry name" value="Immunoprotect_excell_Ig-like"/>
</dbReference>
<dbReference type="Gene3D" id="2.60.40.1240">
    <property type="match status" value="1"/>
</dbReference>
<keyword evidence="1" id="KW-0732">Signal</keyword>
<evidence type="ECO:0000256" key="1">
    <source>
        <dbReference type="ARBA" id="ARBA00022729"/>
    </source>
</evidence>
<dbReference type="RefSeq" id="WP_003755822.1">
    <property type="nucleotide sequence ID" value="NZ_CABKNG010000001.1"/>
</dbReference>
<feature type="region of interest" description="Disordered" evidence="2">
    <location>
        <begin position="73"/>
        <end position="101"/>
    </location>
</feature>
<feature type="transmembrane region" description="Helical" evidence="3">
    <location>
        <begin position="36"/>
        <end position="62"/>
    </location>
</feature>
<dbReference type="Proteomes" id="UP000254879">
    <property type="component" value="Unassembled WGS sequence"/>
</dbReference>
<sequence length="211" mass="23074">MPLLFLLLGFVVMVAFIGIVTGIILIFVLKTKYLGIILTGFFSMMLIGGLLFSVGSIAFFGMSGMNHMSTSSSSKEDLLDGGSSFDDTDGDTDSSESTDSLTKSFGQSYLYEDNAQITVQKPTTWTTTQKSLNGGGLYKVVVKFQNKSSKTLAFSPADIELADRNDEDAELIDSKPKVSQIAPGETEQYTLYYDSYDTSPFAVYYGSVMWE</sequence>
<protein>
    <recommendedName>
        <fullName evidence="6">DUF4352 domain-containing protein</fullName>
    </recommendedName>
</protein>
<feature type="transmembrane region" description="Helical" evidence="3">
    <location>
        <begin position="6"/>
        <end position="29"/>
    </location>
</feature>
<keyword evidence="3" id="KW-0472">Membrane</keyword>
<gene>
    <name evidence="4" type="ORF">NCTC10815_00548</name>
</gene>
<reference evidence="4 5" key="1">
    <citation type="submission" date="2018-06" db="EMBL/GenBank/DDBJ databases">
        <authorList>
            <consortium name="Pathogen Informatics"/>
            <person name="Doyle S."/>
        </authorList>
    </citation>
    <scope>NUCLEOTIDE SEQUENCE [LARGE SCALE GENOMIC DNA]</scope>
    <source>
        <strain evidence="5">NCTC 10815</strain>
    </source>
</reference>
<accession>A0A378MA50</accession>
<proteinExistence type="predicted"/>
<evidence type="ECO:0000256" key="2">
    <source>
        <dbReference type="SAM" id="MobiDB-lite"/>
    </source>
</evidence>
<dbReference type="AlphaFoldDB" id="A0A378MA50"/>
<evidence type="ECO:0008006" key="6">
    <source>
        <dbReference type="Google" id="ProtNLM"/>
    </source>
</evidence>
<dbReference type="EMBL" id="UGPG01000001">
    <property type="protein sequence ID" value="STY43259.1"/>
    <property type="molecule type" value="Genomic_DNA"/>
</dbReference>
<organism evidence="4 5">
    <name type="scientific">Listeria grayi</name>
    <name type="common">Listeria murrayi</name>
    <dbReference type="NCBI Taxonomy" id="1641"/>
    <lineage>
        <taxon>Bacteria</taxon>
        <taxon>Bacillati</taxon>
        <taxon>Bacillota</taxon>
        <taxon>Bacilli</taxon>
        <taxon>Bacillales</taxon>
        <taxon>Listeriaceae</taxon>
        <taxon>Listeria</taxon>
    </lineage>
</organism>
<name>A0A378MA50_LISGR</name>
<keyword evidence="3" id="KW-0812">Transmembrane</keyword>